<sequence length="85" mass="9950">MDFKKFTARMHDYHERLEKHKAHPIESCHVREILARLEAKEAQLQAKLDAAHKQDKRERISGKLKTVGTQISRARHLLREVENAA</sequence>
<dbReference type="AlphaFoldDB" id="A0A1G9HEZ1"/>
<evidence type="ECO:0000313" key="2">
    <source>
        <dbReference type="Proteomes" id="UP000199382"/>
    </source>
</evidence>
<organism evidence="1 2">
    <name type="scientific">Aliiruegeria lutimaris</name>
    <dbReference type="NCBI Taxonomy" id="571298"/>
    <lineage>
        <taxon>Bacteria</taxon>
        <taxon>Pseudomonadati</taxon>
        <taxon>Pseudomonadota</taxon>
        <taxon>Alphaproteobacteria</taxon>
        <taxon>Rhodobacterales</taxon>
        <taxon>Roseobacteraceae</taxon>
        <taxon>Aliiruegeria</taxon>
    </lineage>
</organism>
<protein>
    <submittedName>
        <fullName evidence="1">Uncharacterized protein</fullName>
    </submittedName>
</protein>
<accession>A0A1G9HEZ1</accession>
<evidence type="ECO:0000313" key="1">
    <source>
        <dbReference type="EMBL" id="SDL11560.1"/>
    </source>
</evidence>
<dbReference type="Proteomes" id="UP000199382">
    <property type="component" value="Unassembled WGS sequence"/>
</dbReference>
<name>A0A1G9HEZ1_9RHOB</name>
<proteinExistence type="predicted"/>
<dbReference type="EMBL" id="FNEK01000068">
    <property type="protein sequence ID" value="SDL11560.1"/>
    <property type="molecule type" value="Genomic_DNA"/>
</dbReference>
<gene>
    <name evidence="1" type="ORF">SAMN04488026_106815</name>
</gene>
<dbReference type="STRING" id="571298.SAMN04488026_106815"/>
<keyword evidence="2" id="KW-1185">Reference proteome</keyword>
<reference evidence="1 2" key="1">
    <citation type="submission" date="2016-10" db="EMBL/GenBank/DDBJ databases">
        <authorList>
            <person name="de Groot N.N."/>
        </authorList>
    </citation>
    <scope>NUCLEOTIDE SEQUENCE [LARGE SCALE GENOMIC DNA]</scope>
    <source>
        <strain evidence="1 2">DSM 25294</strain>
    </source>
</reference>